<dbReference type="Proteomes" id="UP000015105">
    <property type="component" value="Chromosome 2D"/>
</dbReference>
<reference evidence="2" key="4">
    <citation type="submission" date="2019-03" db="UniProtKB">
        <authorList>
            <consortium name="EnsemblPlants"/>
        </authorList>
    </citation>
    <scope>IDENTIFICATION</scope>
</reference>
<keyword evidence="1" id="KW-0472">Membrane</keyword>
<dbReference type="EnsemblPlants" id="AET2Gv20327100.2">
    <property type="protein sequence ID" value="AET2Gv20327100.2"/>
    <property type="gene ID" value="AET2Gv20327100"/>
</dbReference>
<evidence type="ECO:0000256" key="1">
    <source>
        <dbReference type="SAM" id="Phobius"/>
    </source>
</evidence>
<reference evidence="2" key="3">
    <citation type="journal article" date="2017" name="Nature">
        <title>Genome sequence of the progenitor of the wheat D genome Aegilops tauschii.</title>
        <authorList>
            <person name="Luo M.C."/>
            <person name="Gu Y.Q."/>
            <person name="Puiu D."/>
            <person name="Wang H."/>
            <person name="Twardziok S.O."/>
            <person name="Deal K.R."/>
            <person name="Huo N."/>
            <person name="Zhu T."/>
            <person name="Wang L."/>
            <person name="Wang Y."/>
            <person name="McGuire P.E."/>
            <person name="Liu S."/>
            <person name="Long H."/>
            <person name="Ramasamy R.K."/>
            <person name="Rodriguez J.C."/>
            <person name="Van S.L."/>
            <person name="Yuan L."/>
            <person name="Wang Z."/>
            <person name="Xia Z."/>
            <person name="Xiao L."/>
            <person name="Anderson O.D."/>
            <person name="Ouyang S."/>
            <person name="Liang Y."/>
            <person name="Zimin A.V."/>
            <person name="Pertea G."/>
            <person name="Qi P."/>
            <person name="Bennetzen J.L."/>
            <person name="Dai X."/>
            <person name="Dawson M.W."/>
            <person name="Muller H.G."/>
            <person name="Kugler K."/>
            <person name="Rivarola-Duarte L."/>
            <person name="Spannagl M."/>
            <person name="Mayer K.F.X."/>
            <person name="Lu F.H."/>
            <person name="Bevan M.W."/>
            <person name="Leroy P."/>
            <person name="Li P."/>
            <person name="You F.M."/>
            <person name="Sun Q."/>
            <person name="Liu Z."/>
            <person name="Lyons E."/>
            <person name="Wicker T."/>
            <person name="Salzberg S.L."/>
            <person name="Devos K.M."/>
            <person name="Dvorak J."/>
        </authorList>
    </citation>
    <scope>NUCLEOTIDE SEQUENCE [LARGE SCALE GENOMIC DNA]</scope>
    <source>
        <strain evidence="2">cv. AL8/78</strain>
    </source>
</reference>
<reference evidence="3" key="1">
    <citation type="journal article" date="2014" name="Science">
        <title>Ancient hybridizations among the ancestral genomes of bread wheat.</title>
        <authorList>
            <consortium name="International Wheat Genome Sequencing Consortium,"/>
            <person name="Marcussen T."/>
            <person name="Sandve S.R."/>
            <person name="Heier L."/>
            <person name="Spannagl M."/>
            <person name="Pfeifer M."/>
            <person name="Jakobsen K.S."/>
            <person name="Wulff B.B."/>
            <person name="Steuernagel B."/>
            <person name="Mayer K.F."/>
            <person name="Olsen O.A."/>
        </authorList>
    </citation>
    <scope>NUCLEOTIDE SEQUENCE [LARGE SCALE GENOMIC DNA]</scope>
    <source>
        <strain evidence="3">cv. AL8/78</strain>
    </source>
</reference>
<keyword evidence="1" id="KW-1133">Transmembrane helix</keyword>
<dbReference type="Gramene" id="AET2Gv20327100.2">
    <property type="protein sequence ID" value="AET2Gv20327100.2"/>
    <property type="gene ID" value="AET2Gv20327100"/>
</dbReference>
<reference evidence="3" key="2">
    <citation type="journal article" date="2017" name="Nat. Plants">
        <title>The Aegilops tauschii genome reveals multiple impacts of transposons.</title>
        <authorList>
            <person name="Zhao G."/>
            <person name="Zou C."/>
            <person name="Li K."/>
            <person name="Wang K."/>
            <person name="Li T."/>
            <person name="Gao L."/>
            <person name="Zhang X."/>
            <person name="Wang H."/>
            <person name="Yang Z."/>
            <person name="Liu X."/>
            <person name="Jiang W."/>
            <person name="Mao L."/>
            <person name="Kong X."/>
            <person name="Jiao Y."/>
            <person name="Jia J."/>
        </authorList>
    </citation>
    <scope>NUCLEOTIDE SEQUENCE [LARGE SCALE GENOMIC DNA]</scope>
    <source>
        <strain evidence="3">cv. AL8/78</strain>
    </source>
</reference>
<dbReference type="AlphaFoldDB" id="A0A453B0R2"/>
<sequence>NSGVASRVLISCATNLVCAIVFTMVSYDPGNSYHFMMNHRKDKTLPYNSGIT</sequence>
<feature type="transmembrane region" description="Helical" evidence="1">
    <location>
        <begin position="6"/>
        <end position="27"/>
    </location>
</feature>
<evidence type="ECO:0000313" key="3">
    <source>
        <dbReference type="Proteomes" id="UP000015105"/>
    </source>
</evidence>
<protein>
    <submittedName>
        <fullName evidence="2">Uncharacterized protein</fullName>
    </submittedName>
</protein>
<proteinExistence type="predicted"/>
<keyword evidence="1" id="KW-0812">Transmembrane</keyword>
<accession>A0A453B0R2</accession>
<organism evidence="2 3">
    <name type="scientific">Aegilops tauschii subsp. strangulata</name>
    <name type="common">Goatgrass</name>
    <dbReference type="NCBI Taxonomy" id="200361"/>
    <lineage>
        <taxon>Eukaryota</taxon>
        <taxon>Viridiplantae</taxon>
        <taxon>Streptophyta</taxon>
        <taxon>Embryophyta</taxon>
        <taxon>Tracheophyta</taxon>
        <taxon>Spermatophyta</taxon>
        <taxon>Magnoliopsida</taxon>
        <taxon>Liliopsida</taxon>
        <taxon>Poales</taxon>
        <taxon>Poaceae</taxon>
        <taxon>BOP clade</taxon>
        <taxon>Pooideae</taxon>
        <taxon>Triticodae</taxon>
        <taxon>Triticeae</taxon>
        <taxon>Triticinae</taxon>
        <taxon>Aegilops</taxon>
    </lineage>
</organism>
<reference evidence="2" key="5">
    <citation type="journal article" date="2021" name="G3 (Bethesda)">
        <title>Aegilops tauschii genome assembly Aet v5.0 features greater sequence contiguity and improved annotation.</title>
        <authorList>
            <person name="Wang L."/>
            <person name="Zhu T."/>
            <person name="Rodriguez J.C."/>
            <person name="Deal K.R."/>
            <person name="Dubcovsky J."/>
            <person name="McGuire P.E."/>
            <person name="Lux T."/>
            <person name="Spannagl M."/>
            <person name="Mayer K.F.X."/>
            <person name="Baldrich P."/>
            <person name="Meyers B.C."/>
            <person name="Huo N."/>
            <person name="Gu Y.Q."/>
            <person name="Zhou H."/>
            <person name="Devos K.M."/>
            <person name="Bennetzen J.L."/>
            <person name="Unver T."/>
            <person name="Budak H."/>
            <person name="Gulick P.J."/>
            <person name="Galiba G."/>
            <person name="Kalapos B."/>
            <person name="Nelson D.R."/>
            <person name="Li P."/>
            <person name="You F.M."/>
            <person name="Luo M.C."/>
            <person name="Dvorak J."/>
        </authorList>
    </citation>
    <scope>NUCLEOTIDE SEQUENCE [LARGE SCALE GENOMIC DNA]</scope>
    <source>
        <strain evidence="2">cv. AL8/78</strain>
    </source>
</reference>
<keyword evidence="3" id="KW-1185">Reference proteome</keyword>
<evidence type="ECO:0000313" key="2">
    <source>
        <dbReference type="EnsemblPlants" id="AET2Gv20327100.2"/>
    </source>
</evidence>
<name>A0A453B0R2_AEGTS</name>